<evidence type="ECO:0008006" key="3">
    <source>
        <dbReference type="Google" id="ProtNLM"/>
    </source>
</evidence>
<dbReference type="EMBL" id="JADYXP020000005">
    <property type="protein sequence ID" value="KAL0123586.1"/>
    <property type="molecule type" value="Genomic_DNA"/>
</dbReference>
<evidence type="ECO:0000313" key="1">
    <source>
        <dbReference type="EMBL" id="KAL0123586.1"/>
    </source>
</evidence>
<dbReference type="AlphaFoldDB" id="A0AAW2GBX4"/>
<protein>
    <recommendedName>
        <fullName evidence="3">Ribosomal protein S18</fullName>
    </recommendedName>
</protein>
<keyword evidence="2" id="KW-1185">Reference proteome</keyword>
<accession>A0AAW2GBX4</accession>
<evidence type="ECO:0000313" key="2">
    <source>
        <dbReference type="Proteomes" id="UP001430953"/>
    </source>
</evidence>
<reference evidence="1 2" key="1">
    <citation type="submission" date="2023-03" db="EMBL/GenBank/DDBJ databases">
        <title>High recombination rates correlate with genetic variation in Cardiocondyla obscurior ants.</title>
        <authorList>
            <person name="Errbii M."/>
        </authorList>
    </citation>
    <scope>NUCLEOTIDE SEQUENCE [LARGE SCALE GENOMIC DNA]</scope>
    <source>
        <strain evidence="1">Alpha-2009</strain>
        <tissue evidence="1">Whole body</tissue>
    </source>
</reference>
<gene>
    <name evidence="1" type="ORF">PUN28_005830</name>
</gene>
<sequence>MNANWQAVPYVRRSRLTLSLPFTFHRRRARALVEASRCLTRKIAEGPPSKKANKKRPLRARRTPPQCNVCDIYTHRGQPLIRAFQLGKNFADSSRLSQTRIYTRKILCRALLIIIKRNKYL</sequence>
<comment type="caution">
    <text evidence="1">The sequence shown here is derived from an EMBL/GenBank/DDBJ whole genome shotgun (WGS) entry which is preliminary data.</text>
</comment>
<dbReference type="Proteomes" id="UP001430953">
    <property type="component" value="Unassembled WGS sequence"/>
</dbReference>
<name>A0AAW2GBX4_9HYME</name>
<proteinExistence type="predicted"/>
<organism evidence="1 2">
    <name type="scientific">Cardiocondyla obscurior</name>
    <dbReference type="NCBI Taxonomy" id="286306"/>
    <lineage>
        <taxon>Eukaryota</taxon>
        <taxon>Metazoa</taxon>
        <taxon>Ecdysozoa</taxon>
        <taxon>Arthropoda</taxon>
        <taxon>Hexapoda</taxon>
        <taxon>Insecta</taxon>
        <taxon>Pterygota</taxon>
        <taxon>Neoptera</taxon>
        <taxon>Endopterygota</taxon>
        <taxon>Hymenoptera</taxon>
        <taxon>Apocrita</taxon>
        <taxon>Aculeata</taxon>
        <taxon>Formicoidea</taxon>
        <taxon>Formicidae</taxon>
        <taxon>Myrmicinae</taxon>
        <taxon>Cardiocondyla</taxon>
    </lineage>
</organism>